<dbReference type="Gene3D" id="1.25.10.10">
    <property type="entry name" value="Leucine-rich Repeat Variant"/>
    <property type="match status" value="2"/>
</dbReference>
<feature type="region of interest" description="Disordered" evidence="8">
    <location>
        <begin position="663"/>
        <end position="691"/>
    </location>
</feature>
<feature type="domain" description="Nuclear condensin complex subunit 3 C-terminal" evidence="9">
    <location>
        <begin position="562"/>
        <end position="866"/>
    </location>
</feature>
<evidence type="ECO:0000256" key="6">
    <source>
        <dbReference type="ARBA" id="ARBA00023067"/>
    </source>
</evidence>
<organism evidence="10 11">
    <name type="scientific">Willisornis vidua</name>
    <name type="common">Xingu scale-backed antbird</name>
    <dbReference type="NCBI Taxonomy" id="1566151"/>
    <lineage>
        <taxon>Eukaryota</taxon>
        <taxon>Metazoa</taxon>
        <taxon>Chordata</taxon>
        <taxon>Craniata</taxon>
        <taxon>Vertebrata</taxon>
        <taxon>Euteleostomi</taxon>
        <taxon>Archelosauria</taxon>
        <taxon>Archosauria</taxon>
        <taxon>Dinosauria</taxon>
        <taxon>Saurischia</taxon>
        <taxon>Theropoda</taxon>
        <taxon>Coelurosauria</taxon>
        <taxon>Aves</taxon>
        <taxon>Neognathae</taxon>
        <taxon>Neoaves</taxon>
        <taxon>Telluraves</taxon>
        <taxon>Australaves</taxon>
        <taxon>Passeriformes</taxon>
        <taxon>Thamnophilidae</taxon>
        <taxon>Willisornis</taxon>
    </lineage>
</organism>
<dbReference type="InterPro" id="IPR016024">
    <property type="entry name" value="ARM-type_fold"/>
</dbReference>
<evidence type="ECO:0000256" key="3">
    <source>
        <dbReference type="ARBA" id="ARBA00022454"/>
    </source>
</evidence>
<keyword evidence="4" id="KW-0132">Cell division</keyword>
<dbReference type="InterPro" id="IPR027165">
    <property type="entry name" value="CND3"/>
</dbReference>
<comment type="similarity">
    <text evidence="2">Belongs to the CND3 (condensin subunit 3) family.</text>
</comment>
<dbReference type="InterPro" id="IPR011989">
    <property type="entry name" value="ARM-like"/>
</dbReference>
<feature type="region of interest" description="Disordered" evidence="8">
    <location>
        <begin position="904"/>
        <end position="943"/>
    </location>
</feature>
<evidence type="ECO:0000256" key="1">
    <source>
        <dbReference type="ARBA" id="ARBA00004286"/>
    </source>
</evidence>
<comment type="subcellular location">
    <subcellularLocation>
        <location evidence="1">Chromosome</location>
    </subcellularLocation>
</comment>
<keyword evidence="6" id="KW-0226">DNA condensation</keyword>
<evidence type="ECO:0000256" key="5">
    <source>
        <dbReference type="ARBA" id="ARBA00022776"/>
    </source>
</evidence>
<evidence type="ECO:0000256" key="4">
    <source>
        <dbReference type="ARBA" id="ARBA00022618"/>
    </source>
</evidence>
<dbReference type="SUPFAM" id="SSF48371">
    <property type="entry name" value="ARM repeat"/>
    <property type="match status" value="1"/>
</dbReference>
<dbReference type="InterPro" id="IPR025977">
    <property type="entry name" value="Cnd3_C"/>
</dbReference>
<dbReference type="Proteomes" id="UP001145742">
    <property type="component" value="Unassembled WGS sequence"/>
</dbReference>
<gene>
    <name evidence="10" type="primary">NCAPG</name>
    <name evidence="10" type="ORF">WISP_150489</name>
</gene>
<sequence>MTEANLVSDFVSHMFTAGSALVYPEFKREAYDLNSNFALDDKEDFHEKFIHFLKYAMIIYRREPAVEQVINFAAKFVTSFYQTEKEDDNEEGEEDNLLLNYVFKFLLESHKANSHAVRFRTCQLVNKILGSMPENAQIDDDLFDKINDAMLIRLKDKFSNVRIQAVLALSRLQDPKDENCPVVNIYNMLLENDSNSEVRRAVLSCIAPSARTLPVIVGRTKDVKEAVRKLAYEVLAEKVHMRALSIAQRVKLLQQGLNDRSDAVKEVMKKKLLQAWLQFTEGDVLELLHRLDVENCPEVAIPVLNAMFSLSPLQVVVQECKSLDSRKLIPLEDLTPENVLHWRCLCEYLKSKGEEGEDLLEQMLPEPAIYADYLLSYLQNIPVLTEEQKEDFNCFENMMTKEFIGQQLILIIGCMDTMEEGGRQHLLVILQKILILPATSAALTPLLVERLLSIVKDDDKRIQIIAEIISEVREPIVAVDQPVDAAEIRKRELKLAEIKVKLFEAKQALEECITLQDFNRASVLKEQITELEHTKNDLIKAAEQPEIKEMRVEKSDPETLLKCLMMCYELLKVMSLSKGISPTMNEVIQSLILPGITNVHPAVRDMAVLCLACCTLQNKEFAQQQLPLLLQVLQIDNIKIKLSALKAIFDQLMLFGIEPFKTRRGNDSQSESAHIGTENGEDESRTTEEEEETATVHSLLKLLSGFLDSEISELRTEAAEGIAKLMFSGRLISAKFLSRLVLLWYNPVTEEDTRLRHCLGVFFPLFAYTNRSNQECFEEAYLPTLQTLLNAPATSPLAEVDASNVSELLVDLTRPSALKLRAKKSQDYQEFTVHDSLAMKICNEILTDPTAPEVRIYAKALNSLELSNSSTENLLMLLDEILEKVKDKLCQRAIEKMKMSLTKGRNVGKNRSGNTEETDLSARTQDTDITLPENTVHNEEENNKDALHTPVNEVKETAKLKSTRDKTGKGCTAVDLSDVLLHLHYLVILSGWKPDQQLALNPAPLGNVPAQLHVKGRASCATEAFGWSRSQAEGKQLHHRTLQIRKDRICRRRVVLTWVCRVAEDSQSVQDCNLKHTGLHFSKTLD</sequence>
<evidence type="ECO:0000313" key="11">
    <source>
        <dbReference type="Proteomes" id="UP001145742"/>
    </source>
</evidence>
<dbReference type="PANTHER" id="PTHR14418">
    <property type="entry name" value="CONDENSIN COMPLEX SUBUNIT 3-RELATED"/>
    <property type="match status" value="1"/>
</dbReference>
<accession>A0ABQ9CPV2</accession>
<evidence type="ECO:0000313" key="10">
    <source>
        <dbReference type="EMBL" id="KAJ7403526.1"/>
    </source>
</evidence>
<feature type="compositionally biased region" description="Polar residues" evidence="8">
    <location>
        <begin position="909"/>
        <end position="935"/>
    </location>
</feature>
<name>A0ABQ9CPV2_9PASS</name>
<keyword evidence="7" id="KW-0131">Cell cycle</keyword>
<evidence type="ECO:0000259" key="9">
    <source>
        <dbReference type="Pfam" id="PF12719"/>
    </source>
</evidence>
<evidence type="ECO:0000256" key="7">
    <source>
        <dbReference type="ARBA" id="ARBA00023306"/>
    </source>
</evidence>
<protein>
    <submittedName>
        <fullName evidence="10">Condensin complex subunit 3</fullName>
    </submittedName>
</protein>
<reference evidence="10" key="1">
    <citation type="submission" date="2019-10" db="EMBL/GenBank/DDBJ databases">
        <authorList>
            <person name="Soares A.E.R."/>
            <person name="Aleixo A."/>
            <person name="Schneider P."/>
            <person name="Miyaki C.Y."/>
            <person name="Schneider M.P."/>
            <person name="Mello C."/>
            <person name="Vasconcelos A.T.R."/>
        </authorList>
    </citation>
    <scope>NUCLEOTIDE SEQUENCE</scope>
    <source>
        <tissue evidence="10">Muscle</tissue>
    </source>
</reference>
<comment type="caution">
    <text evidence="10">The sequence shown here is derived from an EMBL/GenBank/DDBJ whole genome shotgun (WGS) entry which is preliminary data.</text>
</comment>
<keyword evidence="3" id="KW-0158">Chromosome</keyword>
<keyword evidence="11" id="KW-1185">Reference proteome</keyword>
<dbReference type="EMBL" id="WHWB01034828">
    <property type="protein sequence ID" value="KAJ7403526.1"/>
    <property type="molecule type" value="Genomic_DNA"/>
</dbReference>
<proteinExistence type="inferred from homology"/>
<evidence type="ECO:0000256" key="2">
    <source>
        <dbReference type="ARBA" id="ARBA00006533"/>
    </source>
</evidence>
<keyword evidence="5" id="KW-0498">Mitosis</keyword>
<dbReference type="Pfam" id="PF12719">
    <property type="entry name" value="Cnd3"/>
    <property type="match status" value="1"/>
</dbReference>
<dbReference type="PANTHER" id="PTHR14418:SF5">
    <property type="entry name" value="CONDENSIN COMPLEX SUBUNIT 3"/>
    <property type="match status" value="1"/>
</dbReference>
<evidence type="ECO:0000256" key="8">
    <source>
        <dbReference type="SAM" id="MobiDB-lite"/>
    </source>
</evidence>